<keyword evidence="5 6" id="KW-0472">Membrane</keyword>
<feature type="transmembrane region" description="Helical" evidence="6">
    <location>
        <begin position="750"/>
        <end position="783"/>
    </location>
</feature>
<dbReference type="PATRIC" id="fig|1122169.6.peg.3219"/>
<evidence type="ECO:0000256" key="3">
    <source>
        <dbReference type="ARBA" id="ARBA00022692"/>
    </source>
</evidence>
<protein>
    <submittedName>
        <fullName evidence="8">FtsX-like permease family protein</fullName>
    </submittedName>
</protein>
<feature type="transmembrane region" description="Helical" evidence="6">
    <location>
        <begin position="347"/>
        <end position="371"/>
    </location>
</feature>
<feature type="transmembrane region" description="Helical" evidence="6">
    <location>
        <begin position="302"/>
        <end position="327"/>
    </location>
</feature>
<feature type="domain" description="ABC3 transporter permease C-terminal" evidence="7">
    <location>
        <begin position="708"/>
        <end position="811"/>
    </location>
</feature>
<organism evidence="8 9">
    <name type="scientific">Legionella shakespearei DSM 23087</name>
    <dbReference type="NCBI Taxonomy" id="1122169"/>
    <lineage>
        <taxon>Bacteria</taxon>
        <taxon>Pseudomonadati</taxon>
        <taxon>Pseudomonadota</taxon>
        <taxon>Gammaproteobacteria</taxon>
        <taxon>Legionellales</taxon>
        <taxon>Legionellaceae</taxon>
        <taxon>Legionella</taxon>
    </lineage>
</organism>
<name>A0A0W0YID0_9GAMM</name>
<dbReference type="GO" id="GO:0005886">
    <property type="term" value="C:plasma membrane"/>
    <property type="evidence" value="ECO:0007669"/>
    <property type="project" value="UniProtKB-SubCell"/>
</dbReference>
<feature type="domain" description="ABC3 transporter permease C-terminal" evidence="7">
    <location>
        <begin position="261"/>
        <end position="377"/>
    </location>
</feature>
<evidence type="ECO:0000256" key="2">
    <source>
        <dbReference type="ARBA" id="ARBA00022475"/>
    </source>
</evidence>
<evidence type="ECO:0000256" key="6">
    <source>
        <dbReference type="SAM" id="Phobius"/>
    </source>
</evidence>
<feature type="transmembrane region" description="Helical" evidence="6">
    <location>
        <begin position="708"/>
        <end position="729"/>
    </location>
</feature>
<keyword evidence="2" id="KW-1003">Cell membrane</keyword>
<feature type="transmembrane region" description="Helical" evidence="6">
    <location>
        <begin position="392"/>
        <end position="411"/>
    </location>
</feature>
<keyword evidence="9" id="KW-1185">Reference proteome</keyword>
<dbReference type="STRING" id="1122169.Lsha_2798"/>
<feature type="transmembrane region" description="Helical" evidence="6">
    <location>
        <begin position="417"/>
        <end position="444"/>
    </location>
</feature>
<feature type="transmembrane region" description="Helical" evidence="6">
    <location>
        <begin position="257"/>
        <end position="281"/>
    </location>
</feature>
<proteinExistence type="predicted"/>
<dbReference type="Proteomes" id="UP000054600">
    <property type="component" value="Unassembled WGS sequence"/>
</dbReference>
<feature type="transmembrane region" description="Helical" evidence="6">
    <location>
        <begin position="789"/>
        <end position="813"/>
    </location>
</feature>
<keyword evidence="4 6" id="KW-1133">Transmembrane helix</keyword>
<dbReference type="EMBL" id="LNYW01000074">
    <property type="protein sequence ID" value="KTD56399.1"/>
    <property type="molecule type" value="Genomic_DNA"/>
</dbReference>
<evidence type="ECO:0000256" key="5">
    <source>
        <dbReference type="ARBA" id="ARBA00023136"/>
    </source>
</evidence>
<dbReference type="PANTHER" id="PTHR30287:SF1">
    <property type="entry name" value="INNER MEMBRANE PROTEIN"/>
    <property type="match status" value="1"/>
</dbReference>
<feature type="transmembrane region" description="Helical" evidence="6">
    <location>
        <begin position="465"/>
        <end position="488"/>
    </location>
</feature>
<dbReference type="RefSeq" id="WP_018576494.1">
    <property type="nucleotide sequence ID" value="NZ_KB892387.1"/>
</dbReference>
<keyword evidence="3 6" id="KW-0812">Transmembrane</keyword>
<comment type="subcellular location">
    <subcellularLocation>
        <location evidence="1">Cell membrane</location>
        <topology evidence="1">Multi-pass membrane protein</topology>
    </subcellularLocation>
</comment>
<reference evidence="8 9" key="1">
    <citation type="submission" date="2015-11" db="EMBL/GenBank/DDBJ databases">
        <title>Genomic analysis of 38 Legionella species identifies large and diverse effector repertoires.</title>
        <authorList>
            <person name="Burstein D."/>
            <person name="Amaro F."/>
            <person name="Zusman T."/>
            <person name="Lifshitz Z."/>
            <person name="Cohen O."/>
            <person name="Gilbert J.A."/>
            <person name="Pupko T."/>
            <person name="Shuman H.A."/>
            <person name="Segal G."/>
        </authorList>
    </citation>
    <scope>NUCLEOTIDE SEQUENCE [LARGE SCALE GENOMIC DNA]</scope>
    <source>
        <strain evidence="8 9">ATCC 49655</strain>
    </source>
</reference>
<evidence type="ECO:0000259" key="7">
    <source>
        <dbReference type="Pfam" id="PF02687"/>
    </source>
</evidence>
<dbReference type="AlphaFoldDB" id="A0A0W0YID0"/>
<accession>A0A0W0YID0</accession>
<evidence type="ECO:0000313" key="8">
    <source>
        <dbReference type="EMBL" id="KTD56399.1"/>
    </source>
</evidence>
<dbReference type="Pfam" id="PF02687">
    <property type="entry name" value="FtsX"/>
    <property type="match status" value="2"/>
</dbReference>
<evidence type="ECO:0000256" key="4">
    <source>
        <dbReference type="ARBA" id="ARBA00022989"/>
    </source>
</evidence>
<dbReference type="InterPro" id="IPR038766">
    <property type="entry name" value="Membrane_comp_ABC_pdt"/>
</dbReference>
<evidence type="ECO:0000313" key="9">
    <source>
        <dbReference type="Proteomes" id="UP000054600"/>
    </source>
</evidence>
<dbReference type="InterPro" id="IPR003838">
    <property type="entry name" value="ABC3_permease_C"/>
</dbReference>
<comment type="caution">
    <text evidence="8">The sequence shown here is derived from an EMBL/GenBank/DDBJ whole genome shotgun (WGS) entry which is preliminary data.</text>
</comment>
<sequence length="822" mass="92016">MLNLPLAIKAILREWRSGELTLLFLALVIAITCVSAMNNFTGMVRNKMAQSASTMLGADALISSPAAVDPQWVQKADSLGLAQTTALSFLSMVDYQNHLQLANIKAIASPYPLRGELKIAKQADDAEGINQTQAPEPGTVWLDPRLLPVLSVESGQTIHIGDGSFKIAGIIRDEPGQTGNWFSLSPRIIMNLKDVPETKVIQPGSRITYTWLFNGSQNQLNELQQFLKGRLSEQQKWTDSQQGNDTLESTIQKSLDYLNFGTLMSLVLAGVAISMASLRYCQRHMKQVALLRCFGASQVQVMTLYLSSLALLGLVASLLGAVIGYSLQPLLLHWLGGLLPKIDQQWSLSPFFFSIATGMVLLFCFSTGNIWQLRKISAIALFRQQHLLWQNSAYLTYGLALLLLAFMAYFYTHSFLITLVVLAGCLAFIGMALAGLWLMFNLLVRSNVHIPLNWRFGFNNIARNFEDSALQVIGIGLALTVMLSLVLLKNHLIEDWQQQLPEHTPNYFVINMTPEQVPVLQETLQQEHIKTTEFYPMVRGRLIAINSESVNQKFGEKVKQINALQRELNLSWSEEMPEGNQITSGSWKVTNPQQNWVSVDQGLADQLQLKLGDTLQFRIEGVESTVQISSFRKINWNTFKPNFFMLFKPGLLDTLPKTMITSFYLPPEKQAVLIDITRQLPNVTLIDIANTMKKIRGIMDQAANAITFINFFAFLSGLVIVTLAIFSFSSTKVQETRVLKVLGMRRKNLLWIRSSEAFLIGIYAGVLATGTAILINVYLAASIMDSQFIIPWSLFIFIPLLTAGMTVFINVLIQRKQYQNRT</sequence>
<gene>
    <name evidence="8" type="ORF">Lsha_2798</name>
</gene>
<dbReference type="PANTHER" id="PTHR30287">
    <property type="entry name" value="MEMBRANE COMPONENT OF PREDICTED ABC SUPERFAMILY METABOLITE UPTAKE TRANSPORTER"/>
    <property type="match status" value="1"/>
</dbReference>
<dbReference type="OrthoDB" id="5292592at2"/>
<dbReference type="eggNOG" id="COG3127">
    <property type="taxonomic scope" value="Bacteria"/>
</dbReference>
<evidence type="ECO:0000256" key="1">
    <source>
        <dbReference type="ARBA" id="ARBA00004651"/>
    </source>
</evidence>